<keyword evidence="13" id="KW-1185">Reference proteome</keyword>
<dbReference type="GO" id="GO:0033499">
    <property type="term" value="P:galactose catabolic process via UDP-galactose, Leloir pathway"/>
    <property type="evidence" value="ECO:0007669"/>
    <property type="project" value="TreeGrafter"/>
</dbReference>
<dbReference type="InterPro" id="IPR036291">
    <property type="entry name" value="NAD(P)-bd_dom_sf"/>
</dbReference>
<dbReference type="NCBIfam" id="TIGR01179">
    <property type="entry name" value="galE"/>
    <property type="match status" value="1"/>
</dbReference>
<evidence type="ECO:0000313" key="13">
    <source>
        <dbReference type="Proteomes" id="UP000192783"/>
    </source>
</evidence>
<evidence type="ECO:0000256" key="2">
    <source>
        <dbReference type="ARBA" id="ARBA00001911"/>
    </source>
</evidence>
<evidence type="ECO:0000256" key="9">
    <source>
        <dbReference type="ARBA" id="ARBA00023277"/>
    </source>
</evidence>
<dbReference type="InterPro" id="IPR001509">
    <property type="entry name" value="Epimerase_deHydtase"/>
</dbReference>
<dbReference type="CDD" id="cd05247">
    <property type="entry name" value="UDP_G4E_1_SDR_e"/>
    <property type="match status" value="1"/>
</dbReference>
<accession>A0A1W1XRJ3</accession>
<sequence length="325" mass="35578">MRVLVTGGAGYIGSHTCKALHRAGLDPVVLDNLSTGHRWAVKWGTLLHGDLRDAQWVRRVLKETRVDGVIHFAASANVGESMADARKYFENNVAGTLNLLGAMLEAGVRSIVFSSSCAVYGIPEQVPIPVEHPRRPISPYGETKLMGEKMLRWFGEVHGLSWVALRYFNAAGADPDGELGESHDPETHLIPLVMEAALGKRGPVRIFGTDYPTPDGTAIRDYIHVADLAEAHLRALRHLWDGKESVALNLGTGRGHSVLDVIRAVEAVAGRPVPQVPADRRAGDPPELVADGAGTRALLQWELRWDLNGIVETAWRWHKDRAPHL</sequence>
<comment type="subunit">
    <text evidence="10">Homodimer.</text>
</comment>
<feature type="domain" description="NAD-dependent epimerase/dehydratase" evidence="11">
    <location>
        <begin position="3"/>
        <end position="251"/>
    </location>
</feature>
<evidence type="ECO:0000256" key="10">
    <source>
        <dbReference type="RuleBase" id="RU366046"/>
    </source>
</evidence>
<dbReference type="Gene3D" id="3.90.25.10">
    <property type="entry name" value="UDP-galactose 4-epimerase, domain 1"/>
    <property type="match status" value="1"/>
</dbReference>
<keyword evidence="9 10" id="KW-0119">Carbohydrate metabolism</keyword>
<reference evidence="12 13" key="1">
    <citation type="submission" date="2017-04" db="EMBL/GenBank/DDBJ databases">
        <authorList>
            <person name="Afonso C.L."/>
            <person name="Miller P.J."/>
            <person name="Scott M.A."/>
            <person name="Spackman E."/>
            <person name="Goraichik I."/>
            <person name="Dimitrov K.M."/>
            <person name="Suarez D.L."/>
            <person name="Swayne D.E."/>
        </authorList>
    </citation>
    <scope>NUCLEOTIDE SEQUENCE [LARGE SCALE GENOMIC DNA]</scope>
    <source>
        <strain evidence="12 13">DSM 13146</strain>
    </source>
</reference>
<comment type="similarity">
    <text evidence="4 10">Belongs to the NAD(P)-dependent epimerase/dehydratase family.</text>
</comment>
<dbReference type="PANTHER" id="PTHR43725:SF53">
    <property type="entry name" value="UDP-ARABINOSE 4-EPIMERASE 1"/>
    <property type="match status" value="1"/>
</dbReference>
<protein>
    <recommendedName>
        <fullName evidence="6 10">UDP-glucose 4-epimerase</fullName>
        <ecNumber evidence="5 10">5.1.3.2</ecNumber>
    </recommendedName>
</protein>
<dbReference type="EMBL" id="FWXF01000017">
    <property type="protein sequence ID" value="SMC26472.1"/>
    <property type="molecule type" value="Genomic_DNA"/>
</dbReference>
<evidence type="ECO:0000256" key="6">
    <source>
        <dbReference type="ARBA" id="ARBA00018569"/>
    </source>
</evidence>
<proteinExistence type="inferred from homology"/>
<dbReference type="RefSeq" id="WP_084058572.1">
    <property type="nucleotide sequence ID" value="NZ_FWXF01000017.1"/>
</dbReference>
<keyword evidence="7 10" id="KW-0520">NAD</keyword>
<evidence type="ECO:0000256" key="3">
    <source>
        <dbReference type="ARBA" id="ARBA00004947"/>
    </source>
</evidence>
<dbReference type="AlphaFoldDB" id="A0A1W1XRJ3"/>
<dbReference type="UniPathway" id="UPA00214"/>
<evidence type="ECO:0000256" key="1">
    <source>
        <dbReference type="ARBA" id="ARBA00000083"/>
    </source>
</evidence>
<evidence type="ECO:0000256" key="5">
    <source>
        <dbReference type="ARBA" id="ARBA00013189"/>
    </source>
</evidence>
<evidence type="ECO:0000256" key="8">
    <source>
        <dbReference type="ARBA" id="ARBA00023235"/>
    </source>
</evidence>
<name>A0A1W1XRJ3_9BACT</name>
<organism evidence="12 13">
    <name type="scientific">Desulfacinum hydrothermale DSM 13146</name>
    <dbReference type="NCBI Taxonomy" id="1121390"/>
    <lineage>
        <taxon>Bacteria</taxon>
        <taxon>Pseudomonadati</taxon>
        <taxon>Thermodesulfobacteriota</taxon>
        <taxon>Syntrophobacteria</taxon>
        <taxon>Syntrophobacterales</taxon>
        <taxon>Syntrophobacteraceae</taxon>
        <taxon>Desulfacinum</taxon>
    </lineage>
</organism>
<gene>
    <name evidence="12" type="ORF">SAMN02746041_02643</name>
</gene>
<dbReference type="GO" id="GO:0003978">
    <property type="term" value="F:UDP-glucose 4-epimerase activity"/>
    <property type="evidence" value="ECO:0007669"/>
    <property type="project" value="UniProtKB-UniRule"/>
</dbReference>
<comment type="cofactor">
    <cofactor evidence="2 10">
        <name>NAD(+)</name>
        <dbReference type="ChEBI" id="CHEBI:57540"/>
    </cofactor>
</comment>
<dbReference type="PANTHER" id="PTHR43725">
    <property type="entry name" value="UDP-GLUCOSE 4-EPIMERASE"/>
    <property type="match status" value="1"/>
</dbReference>
<evidence type="ECO:0000259" key="11">
    <source>
        <dbReference type="Pfam" id="PF01370"/>
    </source>
</evidence>
<comment type="catalytic activity">
    <reaction evidence="1 10">
        <text>UDP-alpha-D-glucose = UDP-alpha-D-galactose</text>
        <dbReference type="Rhea" id="RHEA:22168"/>
        <dbReference type="ChEBI" id="CHEBI:58885"/>
        <dbReference type="ChEBI" id="CHEBI:66914"/>
        <dbReference type="EC" id="5.1.3.2"/>
    </reaction>
</comment>
<dbReference type="OrthoDB" id="9801785at2"/>
<dbReference type="SUPFAM" id="SSF51735">
    <property type="entry name" value="NAD(P)-binding Rossmann-fold domains"/>
    <property type="match status" value="1"/>
</dbReference>
<comment type="pathway">
    <text evidence="3 10">Carbohydrate metabolism; galactose metabolism.</text>
</comment>
<dbReference type="Proteomes" id="UP000192783">
    <property type="component" value="Unassembled WGS sequence"/>
</dbReference>
<dbReference type="EC" id="5.1.3.2" evidence="5 10"/>
<dbReference type="Gene3D" id="3.40.50.720">
    <property type="entry name" value="NAD(P)-binding Rossmann-like Domain"/>
    <property type="match status" value="1"/>
</dbReference>
<evidence type="ECO:0000313" key="12">
    <source>
        <dbReference type="EMBL" id="SMC26472.1"/>
    </source>
</evidence>
<keyword evidence="8 10" id="KW-0413">Isomerase</keyword>
<dbReference type="Pfam" id="PF01370">
    <property type="entry name" value="Epimerase"/>
    <property type="match status" value="1"/>
</dbReference>
<evidence type="ECO:0000256" key="4">
    <source>
        <dbReference type="ARBA" id="ARBA00007637"/>
    </source>
</evidence>
<dbReference type="InterPro" id="IPR005886">
    <property type="entry name" value="UDP_G4E"/>
</dbReference>
<evidence type="ECO:0000256" key="7">
    <source>
        <dbReference type="ARBA" id="ARBA00023027"/>
    </source>
</evidence>
<dbReference type="STRING" id="1121390.SAMN02746041_02643"/>